<evidence type="ECO:0000256" key="3">
    <source>
        <dbReference type="ARBA" id="ARBA00022964"/>
    </source>
</evidence>
<evidence type="ECO:0000313" key="8">
    <source>
        <dbReference type="Proteomes" id="UP001489004"/>
    </source>
</evidence>
<keyword evidence="8" id="KW-1185">Reference proteome</keyword>
<evidence type="ECO:0000256" key="4">
    <source>
        <dbReference type="ARBA" id="ARBA00023002"/>
    </source>
</evidence>
<dbReference type="AlphaFoldDB" id="A0AAW1PXX8"/>
<dbReference type="PROSITE" id="PS51038">
    <property type="entry name" value="BAH"/>
    <property type="match status" value="1"/>
</dbReference>
<dbReference type="GO" id="GO:0005634">
    <property type="term" value="C:nucleus"/>
    <property type="evidence" value="ECO:0007669"/>
    <property type="project" value="TreeGrafter"/>
</dbReference>
<dbReference type="InterPro" id="IPR032860">
    <property type="entry name" value="ALKBH5"/>
</dbReference>
<protein>
    <recommendedName>
        <fullName evidence="6">BAH domain-containing protein</fullName>
    </recommendedName>
</protein>
<dbReference type="Proteomes" id="UP001489004">
    <property type="component" value="Unassembled WGS sequence"/>
</dbReference>
<keyword evidence="4" id="KW-0560">Oxidoreductase</keyword>
<dbReference type="GO" id="GO:0035515">
    <property type="term" value="F:oxidative RNA demethylase activity"/>
    <property type="evidence" value="ECO:0007669"/>
    <property type="project" value="InterPro"/>
</dbReference>
<evidence type="ECO:0000313" key="7">
    <source>
        <dbReference type="EMBL" id="KAK9812922.1"/>
    </source>
</evidence>
<dbReference type="Gene3D" id="2.60.120.590">
    <property type="entry name" value="Alpha-ketoglutarate-dependent dioxygenase AlkB-like"/>
    <property type="match status" value="1"/>
</dbReference>
<proteinExistence type="inferred from homology"/>
<feature type="domain" description="BAH" evidence="6">
    <location>
        <begin position="55"/>
        <end position="173"/>
    </location>
</feature>
<gene>
    <name evidence="7" type="ORF">WJX72_005816</name>
</gene>
<dbReference type="GO" id="GO:0046872">
    <property type="term" value="F:metal ion binding"/>
    <property type="evidence" value="ECO:0007669"/>
    <property type="project" value="UniProtKB-KW"/>
</dbReference>
<dbReference type="InterPro" id="IPR043151">
    <property type="entry name" value="BAH_sf"/>
</dbReference>
<dbReference type="PANTHER" id="PTHR32074:SF2">
    <property type="entry name" value="RNA DEMETHYLASE ALKBH5"/>
    <property type="match status" value="1"/>
</dbReference>
<dbReference type="EMBL" id="JALJOR010000008">
    <property type="protein sequence ID" value="KAK9812922.1"/>
    <property type="molecule type" value="Genomic_DNA"/>
</dbReference>
<keyword evidence="2" id="KW-0479">Metal-binding</keyword>
<evidence type="ECO:0000256" key="2">
    <source>
        <dbReference type="ARBA" id="ARBA00022723"/>
    </source>
</evidence>
<evidence type="ECO:0000256" key="5">
    <source>
        <dbReference type="ARBA" id="ARBA00023004"/>
    </source>
</evidence>
<sequence>MSAECICDFTIRPALIGLAAIGFLTSRGCPSGGGAGSGAAVVYHNPPTTSRGTAPPLRTSTTACARYLSGRGEIELCRIEGMWRSLDSEDVISLEARWYILPQQTLGGRKAGHNAREVMLTQQVDTNWLGVLLRPCDMFCSLSRFRCAAGLGDDVFLCRRGYDTHHNKFVKLEQQTFPFAGGLGEARQGSASTFVNHFRRPASLGNVPGQLLPALQACMQPLQVLTSSLPGGILKRTFMLAGGGYFGVVQYDGVFSAEELTEMEEQVRHLRHHRDQFKAETFDVSGELRCKRIKAMFGARYVDYGAEQKPKIKRDVDPIPAWLRQAAALIDSRLPGLLPHPDLVGMAVVNMYTGAGARLGAHVDSADLFQRPIVSLRLFADSALSFGYKMGRCRVNATRSHRLDVGRGTVMTLEGPAGNLLQHCVCDVDTCGLSASVMLRVLQPQHCS</sequence>
<reference evidence="7 8" key="1">
    <citation type="journal article" date="2024" name="Nat. Commun.">
        <title>Phylogenomics reveals the evolutionary origins of lichenization in chlorophyte algae.</title>
        <authorList>
            <person name="Puginier C."/>
            <person name="Libourel C."/>
            <person name="Otte J."/>
            <person name="Skaloud P."/>
            <person name="Haon M."/>
            <person name="Grisel S."/>
            <person name="Petersen M."/>
            <person name="Berrin J.G."/>
            <person name="Delaux P.M."/>
            <person name="Dal Grande F."/>
            <person name="Keller J."/>
        </authorList>
    </citation>
    <scope>NUCLEOTIDE SEQUENCE [LARGE SCALE GENOMIC DNA]</scope>
    <source>
        <strain evidence="7 8">SAG 2043</strain>
    </source>
</reference>
<accession>A0AAW1PXX8</accession>
<dbReference type="GO" id="GO:0006397">
    <property type="term" value="P:mRNA processing"/>
    <property type="evidence" value="ECO:0007669"/>
    <property type="project" value="InterPro"/>
</dbReference>
<comment type="similarity">
    <text evidence="1">Belongs to the alkB family.</text>
</comment>
<dbReference type="Pfam" id="PF01426">
    <property type="entry name" value="BAH"/>
    <property type="match status" value="1"/>
</dbReference>
<dbReference type="InterPro" id="IPR001025">
    <property type="entry name" value="BAH_dom"/>
</dbReference>
<evidence type="ECO:0000259" key="6">
    <source>
        <dbReference type="PROSITE" id="PS51038"/>
    </source>
</evidence>
<organism evidence="7 8">
    <name type="scientific">[Myrmecia] bisecta</name>
    <dbReference type="NCBI Taxonomy" id="41462"/>
    <lineage>
        <taxon>Eukaryota</taxon>
        <taxon>Viridiplantae</taxon>
        <taxon>Chlorophyta</taxon>
        <taxon>core chlorophytes</taxon>
        <taxon>Trebouxiophyceae</taxon>
        <taxon>Trebouxiales</taxon>
        <taxon>Trebouxiaceae</taxon>
        <taxon>Myrmecia</taxon>
    </lineage>
</organism>
<dbReference type="GO" id="GO:0003682">
    <property type="term" value="F:chromatin binding"/>
    <property type="evidence" value="ECO:0007669"/>
    <property type="project" value="InterPro"/>
</dbReference>
<dbReference type="SUPFAM" id="SSF51197">
    <property type="entry name" value="Clavaminate synthase-like"/>
    <property type="match status" value="1"/>
</dbReference>
<comment type="caution">
    <text evidence="7">The sequence shown here is derived from an EMBL/GenBank/DDBJ whole genome shotgun (WGS) entry which is preliminary data.</text>
</comment>
<keyword evidence="3" id="KW-0223">Dioxygenase</keyword>
<dbReference type="PANTHER" id="PTHR32074">
    <property type="entry name" value="RNA DEMETHYLASE ALKBH5"/>
    <property type="match status" value="1"/>
</dbReference>
<evidence type="ECO:0000256" key="1">
    <source>
        <dbReference type="ARBA" id="ARBA00007879"/>
    </source>
</evidence>
<keyword evidence="5" id="KW-0408">Iron</keyword>
<dbReference type="Gene3D" id="2.30.30.490">
    <property type="match status" value="1"/>
</dbReference>
<dbReference type="InterPro" id="IPR037151">
    <property type="entry name" value="AlkB-like_sf"/>
</dbReference>
<name>A0AAW1PXX8_9CHLO</name>
<dbReference type="GO" id="GO:0006406">
    <property type="term" value="P:mRNA export from nucleus"/>
    <property type="evidence" value="ECO:0007669"/>
    <property type="project" value="TreeGrafter"/>
</dbReference>